<sequence>MTEFWHILPWAVLACALTLGIEVVLLRLIEHRSPLVSISVLVTVPLVAVLLFVVAISGFMFTPQLRWTSVTCALIGITLLPFALLLGRRITARQLAAETRRADEQARDAARRELVAWLSHDLRTPLAGIGAMSEALEDGLVDEPADVVDYGRRIRDETRRLTGMVEDLFELSRIHAGALDLQVQRIPLAELVRDVVESLTPIAAGRGVRLTAPVGSWPSVRASATELDRVLRNLVGNAIRHTPSDGQVEVTADVVDDQVRIGVRDACGGIPDHDLPRVFEVAFRGTSSRSPQAGADGGAGLGLAIVRGLVEAQQGDVSVRNVDQGCRFEVRLPLAA</sequence>
<comment type="caution">
    <text evidence="10">The sequence shown here is derived from an EMBL/GenBank/DDBJ whole genome shotgun (WGS) entry which is preliminary data.</text>
</comment>
<keyword evidence="11" id="KW-1185">Reference proteome</keyword>
<dbReference type="Gene3D" id="3.30.565.10">
    <property type="entry name" value="Histidine kinase-like ATPase, C-terminal domain"/>
    <property type="match status" value="1"/>
</dbReference>
<dbReference type="SUPFAM" id="SSF47384">
    <property type="entry name" value="Homodimeric domain of signal transducing histidine kinase"/>
    <property type="match status" value="1"/>
</dbReference>
<dbReference type="AlphaFoldDB" id="A0A7W3IRK2"/>
<dbReference type="GO" id="GO:0005886">
    <property type="term" value="C:plasma membrane"/>
    <property type="evidence" value="ECO:0007669"/>
    <property type="project" value="UniProtKB-SubCell"/>
</dbReference>
<dbReference type="InterPro" id="IPR004358">
    <property type="entry name" value="Sig_transdc_His_kin-like_C"/>
</dbReference>
<feature type="domain" description="Histidine kinase" evidence="9">
    <location>
        <begin position="117"/>
        <end position="336"/>
    </location>
</feature>
<evidence type="ECO:0000256" key="3">
    <source>
        <dbReference type="ARBA" id="ARBA00012438"/>
    </source>
</evidence>
<protein>
    <recommendedName>
        <fullName evidence="3">histidine kinase</fullName>
        <ecNumber evidence="3">2.7.13.3</ecNumber>
    </recommendedName>
</protein>
<evidence type="ECO:0000256" key="4">
    <source>
        <dbReference type="ARBA" id="ARBA00022553"/>
    </source>
</evidence>
<dbReference type="InterPro" id="IPR036097">
    <property type="entry name" value="HisK_dim/P_sf"/>
</dbReference>
<feature type="transmembrane region" description="Helical" evidence="8">
    <location>
        <begin position="6"/>
        <end position="26"/>
    </location>
</feature>
<accession>A0A7W3IRK2</accession>
<dbReference type="Pfam" id="PF02518">
    <property type="entry name" value="HATPase_c"/>
    <property type="match status" value="1"/>
</dbReference>
<evidence type="ECO:0000313" key="10">
    <source>
        <dbReference type="EMBL" id="MBA8793959.1"/>
    </source>
</evidence>
<keyword evidence="4" id="KW-0597">Phosphoprotein</keyword>
<evidence type="ECO:0000256" key="5">
    <source>
        <dbReference type="ARBA" id="ARBA00022679"/>
    </source>
</evidence>
<dbReference type="EMBL" id="JACGWT010000002">
    <property type="protein sequence ID" value="MBA8793959.1"/>
    <property type="molecule type" value="Genomic_DNA"/>
</dbReference>
<evidence type="ECO:0000313" key="11">
    <source>
        <dbReference type="Proteomes" id="UP000523079"/>
    </source>
</evidence>
<evidence type="ECO:0000256" key="2">
    <source>
        <dbReference type="ARBA" id="ARBA00004236"/>
    </source>
</evidence>
<keyword evidence="8" id="KW-0812">Transmembrane</keyword>
<dbReference type="Gene3D" id="1.10.287.130">
    <property type="match status" value="1"/>
</dbReference>
<dbReference type="InterPro" id="IPR050736">
    <property type="entry name" value="Sensor_HK_Regulatory"/>
</dbReference>
<dbReference type="SUPFAM" id="SSF55874">
    <property type="entry name" value="ATPase domain of HSP90 chaperone/DNA topoisomerase II/histidine kinase"/>
    <property type="match status" value="1"/>
</dbReference>
<dbReference type="InterPro" id="IPR036890">
    <property type="entry name" value="HATPase_C_sf"/>
</dbReference>
<dbReference type="InterPro" id="IPR003661">
    <property type="entry name" value="HisK_dim/P_dom"/>
</dbReference>
<evidence type="ECO:0000256" key="7">
    <source>
        <dbReference type="ARBA" id="ARBA00023012"/>
    </source>
</evidence>
<keyword evidence="7" id="KW-0902">Two-component regulatory system</keyword>
<feature type="transmembrane region" description="Helical" evidence="8">
    <location>
        <begin position="38"/>
        <end position="61"/>
    </location>
</feature>
<dbReference type="PANTHER" id="PTHR43711">
    <property type="entry name" value="TWO-COMPONENT HISTIDINE KINASE"/>
    <property type="match status" value="1"/>
</dbReference>
<organism evidence="10 11">
    <name type="scientific">Microlunatus kandeliicorticis</name>
    <dbReference type="NCBI Taxonomy" id="1759536"/>
    <lineage>
        <taxon>Bacteria</taxon>
        <taxon>Bacillati</taxon>
        <taxon>Actinomycetota</taxon>
        <taxon>Actinomycetes</taxon>
        <taxon>Propionibacteriales</taxon>
        <taxon>Propionibacteriaceae</taxon>
        <taxon>Microlunatus</taxon>
    </lineage>
</organism>
<evidence type="ECO:0000256" key="6">
    <source>
        <dbReference type="ARBA" id="ARBA00022777"/>
    </source>
</evidence>
<dbReference type="Proteomes" id="UP000523079">
    <property type="component" value="Unassembled WGS sequence"/>
</dbReference>
<name>A0A7W3IRK2_9ACTN</name>
<dbReference type="CDD" id="cd00082">
    <property type="entry name" value="HisKA"/>
    <property type="match status" value="1"/>
</dbReference>
<comment type="catalytic activity">
    <reaction evidence="1">
        <text>ATP + protein L-histidine = ADP + protein N-phospho-L-histidine.</text>
        <dbReference type="EC" id="2.7.13.3"/>
    </reaction>
</comment>
<evidence type="ECO:0000256" key="8">
    <source>
        <dbReference type="SAM" id="Phobius"/>
    </source>
</evidence>
<reference evidence="10 11" key="1">
    <citation type="submission" date="2020-07" db="EMBL/GenBank/DDBJ databases">
        <title>Sequencing the genomes of 1000 actinobacteria strains.</title>
        <authorList>
            <person name="Klenk H.-P."/>
        </authorList>
    </citation>
    <scope>NUCLEOTIDE SEQUENCE [LARGE SCALE GENOMIC DNA]</scope>
    <source>
        <strain evidence="10 11">DSM 100723</strain>
    </source>
</reference>
<evidence type="ECO:0000256" key="1">
    <source>
        <dbReference type="ARBA" id="ARBA00000085"/>
    </source>
</evidence>
<dbReference type="Pfam" id="PF00512">
    <property type="entry name" value="HisKA"/>
    <property type="match status" value="1"/>
</dbReference>
<dbReference type="SMART" id="SM00388">
    <property type="entry name" value="HisKA"/>
    <property type="match status" value="1"/>
</dbReference>
<gene>
    <name evidence="10" type="ORF">FHX74_001564</name>
</gene>
<dbReference type="InterPro" id="IPR003594">
    <property type="entry name" value="HATPase_dom"/>
</dbReference>
<dbReference type="EC" id="2.7.13.3" evidence="3"/>
<proteinExistence type="predicted"/>
<keyword evidence="6 10" id="KW-0418">Kinase</keyword>
<keyword evidence="5" id="KW-0808">Transferase</keyword>
<dbReference type="SMART" id="SM00387">
    <property type="entry name" value="HATPase_c"/>
    <property type="match status" value="1"/>
</dbReference>
<dbReference type="InterPro" id="IPR005467">
    <property type="entry name" value="His_kinase_dom"/>
</dbReference>
<comment type="subcellular location">
    <subcellularLocation>
        <location evidence="2">Cell membrane</location>
    </subcellularLocation>
</comment>
<dbReference type="PROSITE" id="PS50109">
    <property type="entry name" value="HIS_KIN"/>
    <property type="match status" value="1"/>
</dbReference>
<keyword evidence="8" id="KW-0472">Membrane</keyword>
<dbReference type="CDD" id="cd00075">
    <property type="entry name" value="HATPase"/>
    <property type="match status" value="1"/>
</dbReference>
<dbReference type="PRINTS" id="PR00344">
    <property type="entry name" value="BCTRLSENSOR"/>
</dbReference>
<evidence type="ECO:0000259" key="9">
    <source>
        <dbReference type="PROSITE" id="PS50109"/>
    </source>
</evidence>
<keyword evidence="8" id="KW-1133">Transmembrane helix</keyword>
<dbReference type="PANTHER" id="PTHR43711:SF1">
    <property type="entry name" value="HISTIDINE KINASE 1"/>
    <property type="match status" value="1"/>
</dbReference>
<dbReference type="GO" id="GO:0000155">
    <property type="term" value="F:phosphorelay sensor kinase activity"/>
    <property type="evidence" value="ECO:0007669"/>
    <property type="project" value="InterPro"/>
</dbReference>
<feature type="transmembrane region" description="Helical" evidence="8">
    <location>
        <begin position="67"/>
        <end position="86"/>
    </location>
</feature>
<dbReference type="RefSeq" id="WP_182559495.1">
    <property type="nucleotide sequence ID" value="NZ_JACGWT010000002.1"/>
</dbReference>